<dbReference type="SUPFAM" id="SSF53448">
    <property type="entry name" value="Nucleotide-diphospho-sugar transferases"/>
    <property type="match status" value="1"/>
</dbReference>
<proteinExistence type="predicted"/>
<evidence type="ECO:0000256" key="1">
    <source>
        <dbReference type="SAM" id="MobiDB-lite"/>
    </source>
</evidence>
<feature type="chain" id="PRO_5015954889" description="Photolyase/cryptochrome alpha/beta domain-containing protein" evidence="2">
    <location>
        <begin position="18"/>
        <end position="430"/>
    </location>
</feature>
<dbReference type="STRING" id="307507.A0A2V0P9V3"/>
<dbReference type="Gene3D" id="3.90.550.10">
    <property type="entry name" value="Spore Coat Polysaccharide Biosynthesis Protein SpsA, Chain A"/>
    <property type="match status" value="1"/>
</dbReference>
<evidence type="ECO:0000256" key="2">
    <source>
        <dbReference type="SAM" id="SignalP"/>
    </source>
</evidence>
<dbReference type="EMBL" id="BDRX01000046">
    <property type="protein sequence ID" value="GBF93947.1"/>
    <property type="molecule type" value="Genomic_DNA"/>
</dbReference>
<feature type="signal peptide" evidence="2">
    <location>
        <begin position="1"/>
        <end position="17"/>
    </location>
</feature>
<evidence type="ECO:0000313" key="4">
    <source>
        <dbReference type="Proteomes" id="UP000247498"/>
    </source>
</evidence>
<organism evidence="3 4">
    <name type="scientific">Raphidocelis subcapitata</name>
    <dbReference type="NCBI Taxonomy" id="307507"/>
    <lineage>
        <taxon>Eukaryota</taxon>
        <taxon>Viridiplantae</taxon>
        <taxon>Chlorophyta</taxon>
        <taxon>core chlorophytes</taxon>
        <taxon>Chlorophyceae</taxon>
        <taxon>CS clade</taxon>
        <taxon>Sphaeropleales</taxon>
        <taxon>Selenastraceae</taxon>
        <taxon>Raphidocelis</taxon>
    </lineage>
</organism>
<keyword evidence="4" id="KW-1185">Reference proteome</keyword>
<comment type="caution">
    <text evidence="3">The sequence shown here is derived from an EMBL/GenBank/DDBJ whole genome shotgun (WGS) entry which is preliminary data.</text>
</comment>
<dbReference type="AlphaFoldDB" id="A0A2V0P9V3"/>
<gene>
    <name evidence="3" type="ORF">Rsub_06196</name>
</gene>
<reference evidence="3 4" key="1">
    <citation type="journal article" date="2018" name="Sci. Rep.">
        <title>Raphidocelis subcapitata (=Pseudokirchneriella subcapitata) provides an insight into genome evolution and environmental adaptations in the Sphaeropleales.</title>
        <authorList>
            <person name="Suzuki S."/>
            <person name="Yamaguchi H."/>
            <person name="Nakajima N."/>
            <person name="Kawachi M."/>
        </authorList>
    </citation>
    <scope>NUCLEOTIDE SEQUENCE [LARGE SCALE GENOMIC DNA]</scope>
    <source>
        <strain evidence="3 4">NIES-35</strain>
    </source>
</reference>
<dbReference type="Proteomes" id="UP000247498">
    <property type="component" value="Unassembled WGS sequence"/>
</dbReference>
<dbReference type="InParanoid" id="A0A2V0P9V3"/>
<keyword evidence="2" id="KW-0732">Signal</keyword>
<evidence type="ECO:0000313" key="3">
    <source>
        <dbReference type="EMBL" id="GBF93947.1"/>
    </source>
</evidence>
<name>A0A2V0P9V3_9CHLO</name>
<sequence length="430" mass="43664">MAVAVVLLATATCGSGAAPPCAALQPLAGRPALAYWLDVLSTSPRLQPLAKRLAIVASTATEAALRAYADAHGLADRFVVVPEAGSSSGSGVGGGLATALEACQQLFQGASHIVVADGARALEPGTNIARMVQAAVVQADAATAGVAAPLDAPAEAARLMGGSGGVAVELASPLDTSSRIVAVRAAQPMAAAASGAPGSLPPAPDADATPWARGPRHPALAPVCVLARRAVDRLLSAGGKAGAGAATVGELLAQLLNEGLAVRAWRLELQQAASASTSASVEDFEPAVLAKCTLLQLEERLSTFGIHQAAAFVGHGSGGDGEPYGGFREVWARWLEGYLSSLGATAANPFVKDYKQLPDRQAPCCAAHACYTTSSADYGARRPTPLEMPPVWAGVRGKFTEALGSGPPLLSTTFKTHTVRSRVHRALDEL</sequence>
<feature type="region of interest" description="Disordered" evidence="1">
    <location>
        <begin position="193"/>
        <end position="214"/>
    </location>
</feature>
<dbReference type="OrthoDB" id="546383at2759"/>
<dbReference type="InterPro" id="IPR029044">
    <property type="entry name" value="Nucleotide-diphossugar_trans"/>
</dbReference>
<evidence type="ECO:0008006" key="5">
    <source>
        <dbReference type="Google" id="ProtNLM"/>
    </source>
</evidence>
<protein>
    <recommendedName>
        <fullName evidence="5">Photolyase/cryptochrome alpha/beta domain-containing protein</fullName>
    </recommendedName>
</protein>
<accession>A0A2V0P9V3</accession>